<keyword evidence="1" id="KW-1133">Transmembrane helix</keyword>
<keyword evidence="1" id="KW-0472">Membrane</keyword>
<accession>A0A248TJ06</accession>
<sequence>MNVQQIKVLMIRELKDLRFNGQVLLLFFTAFAMIFFIYVLNNLTITFSNEQITFFKGMTSLLSFISILVTMYTQGNLMVEEKEQGTGILYRLMKIRRINIFLAKSIVTYSMSYLLFTIGMIIYGYSLAQILMASIFTIPIFSMWLLIGTAIAEYAKNTIDVSLYGWPIMIVYFLIEGFVYSSLLNKLTILFPNYHIERGLTLIENDDFTSGLKFMIVPFIWGGIALLFLIKKREKKASIEA</sequence>
<feature type="transmembrane region" description="Helical" evidence="1">
    <location>
        <begin position="212"/>
        <end position="230"/>
    </location>
</feature>
<feature type="transmembrane region" description="Helical" evidence="1">
    <location>
        <begin position="21"/>
        <end position="40"/>
    </location>
</feature>
<dbReference type="EMBL" id="CP022983">
    <property type="protein sequence ID" value="ASV68119.1"/>
    <property type="molecule type" value="Genomic_DNA"/>
</dbReference>
<reference evidence="2 3" key="1">
    <citation type="submission" date="2017-08" db="EMBL/GenBank/DDBJ databases">
        <title>Complete Genome Sequence of Bacillus kochii Oregon-R-modENCODE STRAIN BDGP4, isolated from Drosophila melanogaster gut.</title>
        <authorList>
            <person name="Wan K.H."/>
            <person name="Yu C."/>
            <person name="Park S."/>
            <person name="Hammonds A.S."/>
            <person name="Booth B.W."/>
            <person name="Celniker S.E."/>
        </authorList>
    </citation>
    <scope>NUCLEOTIDE SEQUENCE [LARGE SCALE GENOMIC DNA]</scope>
    <source>
        <strain evidence="2 3">BDGP4</strain>
    </source>
</reference>
<name>A0A248TJ06_9BACI</name>
<keyword evidence="3" id="KW-1185">Reference proteome</keyword>
<dbReference type="Proteomes" id="UP000215137">
    <property type="component" value="Chromosome"/>
</dbReference>
<dbReference type="OrthoDB" id="2717683at2"/>
<evidence type="ECO:0000313" key="3">
    <source>
        <dbReference type="Proteomes" id="UP000215137"/>
    </source>
</evidence>
<evidence type="ECO:0000313" key="2">
    <source>
        <dbReference type="EMBL" id="ASV68119.1"/>
    </source>
</evidence>
<organism evidence="2 3">
    <name type="scientific">Cytobacillus kochii</name>
    <dbReference type="NCBI Taxonomy" id="859143"/>
    <lineage>
        <taxon>Bacteria</taxon>
        <taxon>Bacillati</taxon>
        <taxon>Bacillota</taxon>
        <taxon>Bacilli</taxon>
        <taxon>Bacillales</taxon>
        <taxon>Bacillaceae</taxon>
        <taxon>Cytobacillus</taxon>
    </lineage>
</organism>
<feature type="transmembrane region" description="Helical" evidence="1">
    <location>
        <begin position="60"/>
        <end position="79"/>
    </location>
</feature>
<proteinExistence type="predicted"/>
<protein>
    <submittedName>
        <fullName evidence="2">Uncharacterized protein</fullName>
    </submittedName>
</protein>
<dbReference type="RefSeq" id="WP_095371688.1">
    <property type="nucleotide sequence ID" value="NZ_CP022983.1"/>
</dbReference>
<gene>
    <name evidence="2" type="ORF">CKF48_12795</name>
</gene>
<dbReference type="KEGG" id="bko:CKF48_12795"/>
<feature type="transmembrane region" description="Helical" evidence="1">
    <location>
        <begin position="100"/>
        <end position="124"/>
    </location>
</feature>
<keyword evidence="1" id="KW-0812">Transmembrane</keyword>
<feature type="transmembrane region" description="Helical" evidence="1">
    <location>
        <begin position="163"/>
        <end position="183"/>
    </location>
</feature>
<evidence type="ECO:0000256" key="1">
    <source>
        <dbReference type="SAM" id="Phobius"/>
    </source>
</evidence>
<dbReference type="AlphaFoldDB" id="A0A248TJ06"/>
<feature type="transmembrane region" description="Helical" evidence="1">
    <location>
        <begin position="130"/>
        <end position="151"/>
    </location>
</feature>